<accession>A0A3L7K9A1</accession>
<dbReference type="Pfam" id="PF00326">
    <property type="entry name" value="Peptidase_S9"/>
    <property type="match status" value="1"/>
</dbReference>
<keyword evidence="1" id="KW-0378">Hydrolase</keyword>
<dbReference type="Proteomes" id="UP000276770">
    <property type="component" value="Unassembled WGS sequence"/>
</dbReference>
<evidence type="ECO:0000259" key="2">
    <source>
        <dbReference type="Pfam" id="PF00326"/>
    </source>
</evidence>
<sequence length="255" mass="29233">MIQIHKETIRDIPLLHVVGGSAQNEALPLIFFLHGFTSAKEHNLHYAYLLAEKGFRVVLPDAHFHGERIQGLNQRELSFYFWKIVIQNIEELGILKDSFVNDGLADENRIGVVGTSMGAITTLGAISQYDWINTGVSLMGNGAYETFARSQIDYLRQNHVAIPLSEQELEHQFSILAQYDLSQQMEKLNGRPLLFWHGKKDPIVPFGPAYDFYEAISKYYVGKEDKLQFIVDEKADHKVTRHGLLKTVEWFEEHM</sequence>
<dbReference type="InterPro" id="IPR050261">
    <property type="entry name" value="FrsA_esterase"/>
</dbReference>
<protein>
    <submittedName>
        <fullName evidence="3">Esterase</fullName>
    </submittedName>
</protein>
<feature type="domain" description="Peptidase S9 prolyl oligopeptidase catalytic" evidence="2">
    <location>
        <begin position="92"/>
        <end position="254"/>
    </location>
</feature>
<gene>
    <name evidence="3" type="ORF">D9X91_03410</name>
</gene>
<dbReference type="GO" id="GO:0006508">
    <property type="term" value="P:proteolysis"/>
    <property type="evidence" value="ECO:0007669"/>
    <property type="project" value="InterPro"/>
</dbReference>
<dbReference type="InterPro" id="IPR029058">
    <property type="entry name" value="AB_hydrolase_fold"/>
</dbReference>
<evidence type="ECO:0000256" key="1">
    <source>
        <dbReference type="ARBA" id="ARBA00022801"/>
    </source>
</evidence>
<dbReference type="OrthoDB" id="31158at2"/>
<dbReference type="RefSeq" id="WP_121679162.1">
    <property type="nucleotide sequence ID" value="NZ_RCVZ01000002.1"/>
</dbReference>
<evidence type="ECO:0000313" key="4">
    <source>
        <dbReference type="Proteomes" id="UP000276770"/>
    </source>
</evidence>
<dbReference type="AlphaFoldDB" id="A0A3L7K9A1"/>
<dbReference type="SUPFAM" id="SSF53474">
    <property type="entry name" value="alpha/beta-Hydrolases"/>
    <property type="match status" value="1"/>
</dbReference>
<dbReference type="EMBL" id="RCVZ01000002">
    <property type="protein sequence ID" value="RLQ97212.1"/>
    <property type="molecule type" value="Genomic_DNA"/>
</dbReference>
<organism evidence="3 4">
    <name type="scientific">Falsibacillus albus</name>
    <dbReference type="NCBI Taxonomy" id="2478915"/>
    <lineage>
        <taxon>Bacteria</taxon>
        <taxon>Bacillati</taxon>
        <taxon>Bacillota</taxon>
        <taxon>Bacilli</taxon>
        <taxon>Bacillales</taxon>
        <taxon>Bacillaceae</taxon>
        <taxon>Falsibacillus</taxon>
    </lineage>
</organism>
<dbReference type="PANTHER" id="PTHR22946">
    <property type="entry name" value="DIENELACTONE HYDROLASE DOMAIN-CONTAINING PROTEIN-RELATED"/>
    <property type="match status" value="1"/>
</dbReference>
<dbReference type="InterPro" id="IPR001375">
    <property type="entry name" value="Peptidase_S9_cat"/>
</dbReference>
<dbReference type="Gene3D" id="3.40.50.1820">
    <property type="entry name" value="alpha/beta hydrolase"/>
    <property type="match status" value="1"/>
</dbReference>
<keyword evidence="4" id="KW-1185">Reference proteome</keyword>
<dbReference type="GO" id="GO:0052689">
    <property type="term" value="F:carboxylic ester hydrolase activity"/>
    <property type="evidence" value="ECO:0007669"/>
    <property type="project" value="UniProtKB-ARBA"/>
</dbReference>
<comment type="caution">
    <text evidence="3">The sequence shown here is derived from an EMBL/GenBank/DDBJ whole genome shotgun (WGS) entry which is preliminary data.</text>
</comment>
<dbReference type="GO" id="GO:0008236">
    <property type="term" value="F:serine-type peptidase activity"/>
    <property type="evidence" value="ECO:0007669"/>
    <property type="project" value="InterPro"/>
</dbReference>
<reference evidence="3 4" key="1">
    <citation type="submission" date="2018-10" db="EMBL/GenBank/DDBJ databases">
        <title>Falsibacillus sp. genome draft.</title>
        <authorList>
            <person name="Shi S."/>
        </authorList>
    </citation>
    <scope>NUCLEOTIDE SEQUENCE [LARGE SCALE GENOMIC DNA]</scope>
    <source>
        <strain evidence="3 4">GY 10110</strain>
    </source>
</reference>
<proteinExistence type="predicted"/>
<evidence type="ECO:0000313" key="3">
    <source>
        <dbReference type="EMBL" id="RLQ97212.1"/>
    </source>
</evidence>
<dbReference type="NCBIfam" id="NF007857">
    <property type="entry name" value="PRK10566.1"/>
    <property type="match status" value="1"/>
</dbReference>
<dbReference type="PANTHER" id="PTHR22946:SF9">
    <property type="entry name" value="POLYKETIDE TRANSFERASE AF380"/>
    <property type="match status" value="1"/>
</dbReference>
<name>A0A3L7K9A1_9BACI</name>